<feature type="compositionally biased region" description="Pro residues" evidence="1">
    <location>
        <begin position="380"/>
        <end position="392"/>
    </location>
</feature>
<name>A0A8J2W474_9CRUS</name>
<dbReference type="Proteomes" id="UP000789390">
    <property type="component" value="Unassembled WGS sequence"/>
</dbReference>
<feature type="compositionally biased region" description="Basic and acidic residues" evidence="1">
    <location>
        <begin position="39"/>
        <end position="55"/>
    </location>
</feature>
<accession>A0A8J2W474</accession>
<comment type="caution">
    <text evidence="2">The sequence shown here is derived from an EMBL/GenBank/DDBJ whole genome shotgun (WGS) entry which is preliminary data.</text>
</comment>
<reference evidence="2" key="1">
    <citation type="submission" date="2021-11" db="EMBL/GenBank/DDBJ databases">
        <authorList>
            <person name="Schell T."/>
        </authorList>
    </citation>
    <scope>NUCLEOTIDE SEQUENCE</scope>
    <source>
        <strain evidence="2">M5</strain>
    </source>
</reference>
<evidence type="ECO:0000313" key="2">
    <source>
        <dbReference type="EMBL" id="CAH0104575.1"/>
    </source>
</evidence>
<organism evidence="2 3">
    <name type="scientific">Daphnia galeata</name>
    <dbReference type="NCBI Taxonomy" id="27404"/>
    <lineage>
        <taxon>Eukaryota</taxon>
        <taxon>Metazoa</taxon>
        <taxon>Ecdysozoa</taxon>
        <taxon>Arthropoda</taxon>
        <taxon>Crustacea</taxon>
        <taxon>Branchiopoda</taxon>
        <taxon>Diplostraca</taxon>
        <taxon>Cladocera</taxon>
        <taxon>Anomopoda</taxon>
        <taxon>Daphniidae</taxon>
        <taxon>Daphnia</taxon>
    </lineage>
</organism>
<dbReference type="EMBL" id="CAKKLH010000146">
    <property type="protein sequence ID" value="CAH0104575.1"/>
    <property type="molecule type" value="Genomic_DNA"/>
</dbReference>
<sequence>MSDVTMDYSGDASQADEAAQSPETCVPKSPCSPSSQIKIKSEDSSDFETKPKAPEGGRLQFYFDGKIVLELNDRRENGKTWWVPVTQKTYWPPPPPSCSTPGSTVRQESSASFSVSDESSVQSQSSPWLRETRWKNPNPTKKRTPSDVEGFVFAIKGRERCRSQWRQRRRPFRLTEQCHLGPNSECGQCKVQWKKKSLARSGIASITPRLVEKALSKKMLTTAAPIERMETLVSPRKRLLRDMEKVRLNDKSSNSSSNVLKKAKALMPATPLPTHSAAAMAAAAAAAAAAHSLQPSKVYDRQSSYSIDSLLNKERQEEAAAASCSSSFLRSLLRKAPQPALNAPTVVNGVRNKSLVSHQRPRDGAVSSVGGSRPLQPPVWLPYPTPFPPPPSNSLASGSSAAALTARPGPSSSSRRESLGERLPRVPTPPDYNDGDDDVPLNLTIRRAREHS</sequence>
<evidence type="ECO:0008006" key="4">
    <source>
        <dbReference type="Google" id="ProtNLM"/>
    </source>
</evidence>
<feature type="region of interest" description="Disordered" evidence="1">
    <location>
        <begin position="355"/>
        <end position="374"/>
    </location>
</feature>
<evidence type="ECO:0000313" key="3">
    <source>
        <dbReference type="Proteomes" id="UP000789390"/>
    </source>
</evidence>
<feature type="compositionally biased region" description="Low complexity" evidence="1">
    <location>
        <begin position="393"/>
        <end position="413"/>
    </location>
</feature>
<feature type="region of interest" description="Disordered" evidence="1">
    <location>
        <begin position="1"/>
        <end position="57"/>
    </location>
</feature>
<feature type="region of interest" description="Disordered" evidence="1">
    <location>
        <begin position="92"/>
        <end position="145"/>
    </location>
</feature>
<feature type="region of interest" description="Disordered" evidence="1">
    <location>
        <begin position="380"/>
        <end position="452"/>
    </location>
</feature>
<proteinExistence type="predicted"/>
<evidence type="ECO:0000256" key="1">
    <source>
        <dbReference type="SAM" id="MobiDB-lite"/>
    </source>
</evidence>
<dbReference type="OrthoDB" id="339325at2759"/>
<gene>
    <name evidence="2" type="ORF">DGAL_LOCUS7483</name>
</gene>
<dbReference type="AlphaFoldDB" id="A0A8J2W474"/>
<keyword evidence="3" id="KW-1185">Reference proteome</keyword>
<feature type="compositionally biased region" description="Low complexity" evidence="1">
    <location>
        <begin position="107"/>
        <end position="126"/>
    </location>
</feature>
<feature type="compositionally biased region" description="Basic and acidic residues" evidence="1">
    <location>
        <begin position="414"/>
        <end position="424"/>
    </location>
</feature>
<protein>
    <recommendedName>
        <fullName evidence="4">Hairless</fullName>
    </recommendedName>
</protein>